<sequence length="99" mass="10865">MKTLIAAFFSFLLLGAMHCDKPDATTGRITDHCHYKGHAIQNGEFKSLQVPCVQVSCTSGKVKVLHCLPRQLLAKDKRCFKHPGEAAPYPSCCPTFACV</sequence>
<dbReference type="Pfam" id="PF15430">
    <property type="entry name" value="SVWC"/>
    <property type="match status" value="1"/>
</dbReference>
<dbReference type="EMBL" id="JO845182">
    <property type="protein sequence ID" value="AEO36799.1"/>
    <property type="molecule type" value="mRNA"/>
</dbReference>
<name>G3MTI1_AMBMU</name>
<reference evidence="5" key="1">
    <citation type="journal article" date="2011" name="PLoS ONE">
        <title>A deep insight into the sialotranscriptome of the gulf coast tick, Amblyomma maculatum.</title>
        <authorList>
            <person name="Karim S."/>
            <person name="Singh P."/>
            <person name="Ribeiro J.M."/>
        </authorList>
    </citation>
    <scope>NUCLEOTIDE SEQUENCE</scope>
    <source>
        <tissue evidence="5">Salivary gland</tissue>
    </source>
</reference>
<feature type="chain" id="PRO_5003447525" description="Single domain-containing protein" evidence="3">
    <location>
        <begin position="20"/>
        <end position="99"/>
    </location>
</feature>
<evidence type="ECO:0000256" key="1">
    <source>
        <dbReference type="ARBA" id="ARBA00004613"/>
    </source>
</evidence>
<proteinExistence type="evidence at transcript level"/>
<keyword evidence="2" id="KW-0964">Secreted</keyword>
<evidence type="ECO:0000256" key="2">
    <source>
        <dbReference type="ARBA" id="ARBA00022525"/>
    </source>
</evidence>
<evidence type="ECO:0000313" key="5">
    <source>
        <dbReference type="EMBL" id="AEO36799.1"/>
    </source>
</evidence>
<keyword evidence="3" id="KW-0732">Signal</keyword>
<comment type="subcellular location">
    <subcellularLocation>
        <location evidence="1">Secreted</location>
    </subcellularLocation>
</comment>
<evidence type="ECO:0000256" key="3">
    <source>
        <dbReference type="SAM" id="SignalP"/>
    </source>
</evidence>
<feature type="signal peptide" evidence="3">
    <location>
        <begin position="1"/>
        <end position="19"/>
    </location>
</feature>
<protein>
    <recommendedName>
        <fullName evidence="4">Single domain-containing protein</fullName>
    </recommendedName>
</protein>
<accession>G3MTI1</accession>
<feature type="domain" description="Single" evidence="4">
    <location>
        <begin position="33"/>
        <end position="98"/>
    </location>
</feature>
<organism evidence="5">
    <name type="scientific">Amblyomma maculatum</name>
    <name type="common">Gulf Coast tick</name>
    <dbReference type="NCBI Taxonomy" id="34609"/>
    <lineage>
        <taxon>Eukaryota</taxon>
        <taxon>Metazoa</taxon>
        <taxon>Ecdysozoa</taxon>
        <taxon>Arthropoda</taxon>
        <taxon>Chelicerata</taxon>
        <taxon>Arachnida</taxon>
        <taxon>Acari</taxon>
        <taxon>Parasitiformes</taxon>
        <taxon>Ixodida</taxon>
        <taxon>Ixodoidea</taxon>
        <taxon>Ixodidae</taxon>
        <taxon>Amblyomminae</taxon>
        <taxon>Amblyomma</taxon>
    </lineage>
</organism>
<dbReference type="InterPro" id="IPR029277">
    <property type="entry name" value="SVWC_dom"/>
</dbReference>
<evidence type="ECO:0000259" key="4">
    <source>
        <dbReference type="Pfam" id="PF15430"/>
    </source>
</evidence>
<dbReference type="AlphaFoldDB" id="G3MTI1"/>
<dbReference type="GO" id="GO:0005576">
    <property type="term" value="C:extracellular region"/>
    <property type="evidence" value="ECO:0007669"/>
    <property type="project" value="UniProtKB-SubCell"/>
</dbReference>